<accession>A0A0E0LM52</accession>
<keyword evidence="2" id="KW-1185">Reference proteome</keyword>
<reference evidence="1" key="1">
    <citation type="submission" date="2015-04" db="UniProtKB">
        <authorList>
            <consortium name="EnsemblPlants"/>
        </authorList>
    </citation>
    <scope>IDENTIFICATION</scope>
</reference>
<organism evidence="1">
    <name type="scientific">Oryza punctata</name>
    <name type="common">Red rice</name>
    <dbReference type="NCBI Taxonomy" id="4537"/>
    <lineage>
        <taxon>Eukaryota</taxon>
        <taxon>Viridiplantae</taxon>
        <taxon>Streptophyta</taxon>
        <taxon>Embryophyta</taxon>
        <taxon>Tracheophyta</taxon>
        <taxon>Spermatophyta</taxon>
        <taxon>Magnoliopsida</taxon>
        <taxon>Liliopsida</taxon>
        <taxon>Poales</taxon>
        <taxon>Poaceae</taxon>
        <taxon>BOP clade</taxon>
        <taxon>Oryzoideae</taxon>
        <taxon>Oryzeae</taxon>
        <taxon>Oryzinae</taxon>
        <taxon>Oryza</taxon>
    </lineage>
</organism>
<dbReference type="AlphaFoldDB" id="A0A0E0LM52"/>
<protein>
    <submittedName>
        <fullName evidence="1">Uncharacterized protein</fullName>
    </submittedName>
</protein>
<evidence type="ECO:0000313" key="2">
    <source>
        <dbReference type="Proteomes" id="UP000026962"/>
    </source>
</evidence>
<evidence type="ECO:0000313" key="1">
    <source>
        <dbReference type="EnsemblPlants" id="OPUNC07G17350.1"/>
    </source>
</evidence>
<dbReference type="EnsemblPlants" id="OPUNC07G17350.1">
    <property type="protein sequence ID" value="OPUNC07G17350.1"/>
    <property type="gene ID" value="OPUNC07G17350"/>
</dbReference>
<proteinExistence type="predicted"/>
<name>A0A0E0LM52_ORYPU</name>
<reference evidence="1" key="2">
    <citation type="submission" date="2018-05" db="EMBL/GenBank/DDBJ databases">
        <title>OpunRS2 (Oryza punctata Reference Sequence Version 2).</title>
        <authorList>
            <person name="Zhang J."/>
            <person name="Kudrna D."/>
            <person name="Lee S."/>
            <person name="Talag J."/>
            <person name="Welchert J."/>
            <person name="Wing R.A."/>
        </authorList>
    </citation>
    <scope>NUCLEOTIDE SEQUENCE [LARGE SCALE GENOMIC DNA]</scope>
</reference>
<sequence>MWMELNHVGGRDSALMAGRWRGVGGAVVARRRGLAGGSAESDVLFGAESRNYRRRPSLRAGNGDACGT</sequence>
<dbReference type="Proteomes" id="UP000026962">
    <property type="component" value="Chromosome 7"/>
</dbReference>
<dbReference type="Gramene" id="OPUNC07G17350.1">
    <property type="protein sequence ID" value="OPUNC07G17350.1"/>
    <property type="gene ID" value="OPUNC07G17350"/>
</dbReference>
<dbReference type="HOGENOM" id="CLU_2798405_0_0_1"/>